<evidence type="ECO:0000259" key="1">
    <source>
        <dbReference type="PROSITE" id="PS50126"/>
    </source>
</evidence>
<dbReference type="SMART" id="SM00316">
    <property type="entry name" value="S1"/>
    <property type="match status" value="1"/>
</dbReference>
<dbReference type="InterPro" id="IPR055179">
    <property type="entry name" value="Tex-like_central_region"/>
</dbReference>
<dbReference type="PANTHER" id="PTHR10724:SF10">
    <property type="entry name" value="S1 RNA-BINDING DOMAIN-CONTAINING PROTEIN 1"/>
    <property type="match status" value="1"/>
</dbReference>
<dbReference type="SUPFAM" id="SSF50249">
    <property type="entry name" value="Nucleic acid-binding proteins"/>
    <property type="match status" value="1"/>
</dbReference>
<dbReference type="InterPro" id="IPR012337">
    <property type="entry name" value="RNaseH-like_sf"/>
</dbReference>
<dbReference type="InterPro" id="IPR003029">
    <property type="entry name" value="S1_domain"/>
</dbReference>
<feature type="domain" description="S1 motif" evidence="1">
    <location>
        <begin position="647"/>
        <end position="716"/>
    </location>
</feature>
<dbReference type="OrthoDB" id="9804714at2"/>
<dbReference type="FunFam" id="1.10.150.310:FF:000001">
    <property type="entry name" value="RNA-binding transcriptional accessory protein"/>
    <property type="match status" value="1"/>
</dbReference>
<dbReference type="Pfam" id="PF09371">
    <property type="entry name" value="Tex_N"/>
    <property type="match status" value="1"/>
</dbReference>
<dbReference type="Pfam" id="PF16921">
    <property type="entry name" value="Tex_YqgF"/>
    <property type="match status" value="1"/>
</dbReference>
<dbReference type="KEGG" id="psyo:PB01_17840"/>
<dbReference type="SUPFAM" id="SSF53098">
    <property type="entry name" value="Ribonuclease H-like"/>
    <property type="match status" value="1"/>
</dbReference>
<keyword evidence="3" id="KW-1185">Reference proteome</keyword>
<dbReference type="AlphaFoldDB" id="A0A5J6SR59"/>
<dbReference type="FunFam" id="2.40.50.140:FF:000051">
    <property type="entry name" value="RNA-binding transcriptional accessory protein"/>
    <property type="match status" value="1"/>
</dbReference>
<organism evidence="2 3">
    <name type="scientific">Psychrobacillus glaciei</name>
    <dbReference type="NCBI Taxonomy" id="2283160"/>
    <lineage>
        <taxon>Bacteria</taxon>
        <taxon>Bacillati</taxon>
        <taxon>Bacillota</taxon>
        <taxon>Bacilli</taxon>
        <taxon>Bacillales</taxon>
        <taxon>Bacillaceae</taxon>
        <taxon>Psychrobacillus</taxon>
    </lineage>
</organism>
<dbReference type="InterPro" id="IPR018974">
    <property type="entry name" value="Tex-like_N"/>
</dbReference>
<name>A0A5J6SR59_9BACI</name>
<dbReference type="Pfam" id="PF22706">
    <property type="entry name" value="Tex_central_region"/>
    <property type="match status" value="1"/>
</dbReference>
<gene>
    <name evidence="2" type="ORF">PB01_17840</name>
</gene>
<dbReference type="RefSeq" id="WP_151701378.1">
    <property type="nucleotide sequence ID" value="NZ_CP031223.1"/>
</dbReference>
<dbReference type="InterPro" id="IPR050437">
    <property type="entry name" value="Ribos_protein_bS1-like"/>
</dbReference>
<reference evidence="2 3" key="1">
    <citation type="submission" date="2018-07" db="EMBL/GenBank/DDBJ databases">
        <title>Complete genome sequence of Psychrobacillus sp. PB01, isolated from iceberg, and comparative genome analysis of Psychrobacillus strains.</title>
        <authorList>
            <person name="Lee P.C."/>
        </authorList>
    </citation>
    <scope>NUCLEOTIDE SEQUENCE [LARGE SCALE GENOMIC DNA]</scope>
    <source>
        <strain evidence="2 3">PB01</strain>
    </source>
</reference>
<dbReference type="InterPro" id="IPR044146">
    <property type="entry name" value="S1_Tex"/>
</dbReference>
<dbReference type="InterPro" id="IPR023323">
    <property type="entry name" value="Tex-like_dom_sf"/>
</dbReference>
<dbReference type="InterPro" id="IPR041692">
    <property type="entry name" value="HHH_9"/>
</dbReference>
<dbReference type="Gene3D" id="3.30.420.140">
    <property type="entry name" value="YqgF/RNase H-like domain"/>
    <property type="match status" value="1"/>
</dbReference>
<dbReference type="Gene3D" id="1.10.150.310">
    <property type="entry name" value="Tex RuvX-like domain-like"/>
    <property type="match status" value="1"/>
</dbReference>
<dbReference type="GO" id="GO:0003735">
    <property type="term" value="F:structural constituent of ribosome"/>
    <property type="evidence" value="ECO:0007669"/>
    <property type="project" value="TreeGrafter"/>
</dbReference>
<dbReference type="SMART" id="SM00732">
    <property type="entry name" value="YqgFc"/>
    <property type="match status" value="1"/>
</dbReference>
<proteinExistence type="predicted"/>
<dbReference type="SUPFAM" id="SSF47781">
    <property type="entry name" value="RuvA domain 2-like"/>
    <property type="match status" value="2"/>
</dbReference>
<dbReference type="CDD" id="cd05685">
    <property type="entry name" value="S1_Tex"/>
    <property type="match status" value="1"/>
</dbReference>
<sequence length="722" mass="81074">MEIKKMLQLVSKETGVKTTQAEQVIKLLEEGNTVPFIARYRKEQTGSLDEVQIKAVEDRYNYIQQLEQRKEEVIRLIDEQGKLTEELTTSIQNAMVLQRLEDLYRPYKQKRRTKATIGKEKGLEPLASLLLTFPKESVQKLAVDYINENLEVLSIEEALQGARDILAEQFSDDAKIREQIRNITRADGKVISTVKKEELDEKNVFEMYYEYEEPVKKIVPHRTLAINRGEKEDVLKVSFQVPIDKVTNLMKTQWIPYQTSSDAVEHVEMAIEDSYKRLIQPSVEREIRTELTEKAETQAIHIFSENLRNLLLQPPLKGKVILGVDPAYRTGCKLAVVDDTGKLLEVSAIYPHAPKMDVEGSKKKVLSYLKKYPISLIAIGNGTASRETEQFIVDCLKEVEGDVAYVIVNEAGASVYSASETARNEFPDLQVEQRSAVSIARRLQDPLAELVKIEPKAVGVGQYQHDVSQKKLSESLSFIVETAVNQVGVNVNTASASLLQYVSGLSKTVAENVVNLRNEQGRFTSRAQLKKIPRLGAKTYEQAIGFLRVPDAKNPFDATGIHPESYKAAEQVLEIVGLEKSQIGSKEAEAALININIAEVSKELEIGEITLKDIVETLIKPTRDPREAFPQPILKKDVLKMEDLQKGMELQGTVRNVVDFGAFVDIGVKQDGLVHISKLKKGFVKHPLDVVSLGDIVTVWVEQYDANKGKVSLTMLPPEQQV</sequence>
<dbReference type="InterPro" id="IPR037027">
    <property type="entry name" value="YqgF/RNaseH-like_dom_sf"/>
</dbReference>
<dbReference type="InterPro" id="IPR023319">
    <property type="entry name" value="Tex-like_HTH_dom_sf"/>
</dbReference>
<evidence type="ECO:0000313" key="2">
    <source>
        <dbReference type="EMBL" id="QFG00499.1"/>
    </source>
</evidence>
<dbReference type="InterPro" id="IPR010994">
    <property type="entry name" value="RuvA_2-like"/>
</dbReference>
<dbReference type="PROSITE" id="PS50126">
    <property type="entry name" value="S1"/>
    <property type="match status" value="1"/>
</dbReference>
<dbReference type="FunFam" id="1.10.10.650:FF:000001">
    <property type="entry name" value="S1 RNA-binding domain 1"/>
    <property type="match status" value="1"/>
</dbReference>
<dbReference type="GO" id="GO:0003729">
    <property type="term" value="F:mRNA binding"/>
    <property type="evidence" value="ECO:0007669"/>
    <property type="project" value="TreeGrafter"/>
</dbReference>
<dbReference type="Pfam" id="PF12836">
    <property type="entry name" value="HHH_3"/>
    <property type="match status" value="1"/>
</dbReference>
<accession>A0A5J6SR59</accession>
<dbReference type="Gene3D" id="2.40.50.140">
    <property type="entry name" value="Nucleic acid-binding proteins"/>
    <property type="match status" value="1"/>
</dbReference>
<dbReference type="InterPro" id="IPR012340">
    <property type="entry name" value="NA-bd_OB-fold"/>
</dbReference>
<dbReference type="Pfam" id="PF00575">
    <property type="entry name" value="S1"/>
    <property type="match status" value="1"/>
</dbReference>
<evidence type="ECO:0000313" key="3">
    <source>
        <dbReference type="Proteomes" id="UP000325517"/>
    </source>
</evidence>
<dbReference type="GO" id="GO:0006139">
    <property type="term" value="P:nucleobase-containing compound metabolic process"/>
    <property type="evidence" value="ECO:0007669"/>
    <property type="project" value="InterPro"/>
</dbReference>
<dbReference type="Gene3D" id="1.10.3500.10">
    <property type="entry name" value="Tex N-terminal region-like"/>
    <property type="match status" value="1"/>
</dbReference>
<dbReference type="SUPFAM" id="SSF158832">
    <property type="entry name" value="Tex N-terminal region-like"/>
    <property type="match status" value="1"/>
</dbReference>
<dbReference type="Proteomes" id="UP000325517">
    <property type="component" value="Chromosome"/>
</dbReference>
<dbReference type="PANTHER" id="PTHR10724">
    <property type="entry name" value="30S RIBOSOMAL PROTEIN S1"/>
    <property type="match status" value="1"/>
</dbReference>
<dbReference type="Gene3D" id="1.10.10.650">
    <property type="entry name" value="RuvA domain 2-like"/>
    <property type="match status" value="1"/>
</dbReference>
<dbReference type="GO" id="GO:0005737">
    <property type="term" value="C:cytoplasm"/>
    <property type="evidence" value="ECO:0007669"/>
    <property type="project" value="UniProtKB-ARBA"/>
</dbReference>
<dbReference type="EMBL" id="CP031223">
    <property type="protein sequence ID" value="QFG00499.1"/>
    <property type="molecule type" value="Genomic_DNA"/>
</dbReference>
<dbReference type="Pfam" id="PF17674">
    <property type="entry name" value="HHH_9"/>
    <property type="match status" value="1"/>
</dbReference>
<protein>
    <submittedName>
        <fullName evidence="2">RNA-binding transcriptional accessory protein</fullName>
    </submittedName>
</protein>
<dbReference type="InterPro" id="IPR032639">
    <property type="entry name" value="Tex_YqgF"/>
</dbReference>
<dbReference type="GO" id="GO:0006412">
    <property type="term" value="P:translation"/>
    <property type="evidence" value="ECO:0007669"/>
    <property type="project" value="TreeGrafter"/>
</dbReference>
<dbReference type="FunFam" id="3.30.420.140:FF:000001">
    <property type="entry name" value="RNA-binding transcriptional accessory protein"/>
    <property type="match status" value="1"/>
</dbReference>
<dbReference type="InterPro" id="IPR006641">
    <property type="entry name" value="YqgF/RNaseH-like_dom"/>
</dbReference>